<dbReference type="EMBL" id="FRAS01000007">
    <property type="protein sequence ID" value="SHK87073.1"/>
    <property type="molecule type" value="Genomic_DNA"/>
</dbReference>
<dbReference type="InterPro" id="IPR000782">
    <property type="entry name" value="FAS1_domain"/>
</dbReference>
<dbReference type="PANTHER" id="PTHR10900">
    <property type="entry name" value="PERIOSTIN-RELATED"/>
    <property type="match status" value="1"/>
</dbReference>
<feature type="chain" id="PRO_5012252115" evidence="1">
    <location>
        <begin position="26"/>
        <end position="246"/>
    </location>
</feature>
<dbReference type="SMART" id="SM00554">
    <property type="entry name" value="FAS1"/>
    <property type="match status" value="1"/>
</dbReference>
<name>A0A1M6W084_9BACT</name>
<proteinExistence type="predicted"/>
<keyword evidence="1" id="KW-0732">Signal</keyword>
<dbReference type="PROSITE" id="PS50213">
    <property type="entry name" value="FAS1"/>
    <property type="match status" value="1"/>
</dbReference>
<dbReference type="Pfam" id="PF02469">
    <property type="entry name" value="Fasciclin"/>
    <property type="match status" value="1"/>
</dbReference>
<dbReference type="GO" id="GO:0005615">
    <property type="term" value="C:extracellular space"/>
    <property type="evidence" value="ECO:0007669"/>
    <property type="project" value="TreeGrafter"/>
</dbReference>
<feature type="domain" description="FAS1" evidence="2">
    <location>
        <begin position="105"/>
        <end position="242"/>
    </location>
</feature>
<keyword evidence="4" id="KW-1185">Reference proteome</keyword>
<dbReference type="AlphaFoldDB" id="A0A1M6W084"/>
<gene>
    <name evidence="3" type="ORF">SAMN02746009_01705</name>
</gene>
<evidence type="ECO:0000256" key="1">
    <source>
        <dbReference type="SAM" id="SignalP"/>
    </source>
</evidence>
<dbReference type="Proteomes" id="UP000183947">
    <property type="component" value="Unassembled WGS sequence"/>
</dbReference>
<evidence type="ECO:0000313" key="3">
    <source>
        <dbReference type="EMBL" id="SHK87073.1"/>
    </source>
</evidence>
<feature type="signal peptide" evidence="1">
    <location>
        <begin position="1"/>
        <end position="25"/>
    </location>
</feature>
<dbReference type="SUPFAM" id="SSF82153">
    <property type="entry name" value="FAS1 domain"/>
    <property type="match status" value="1"/>
</dbReference>
<dbReference type="InterPro" id="IPR050904">
    <property type="entry name" value="Adhesion/Biosynth-related"/>
</dbReference>
<protein>
    <submittedName>
        <fullName evidence="3">Uncaracterized surface protein containing fasciclin (FAS1) repeats</fullName>
    </submittedName>
</protein>
<dbReference type="OrthoDB" id="1119934at2"/>
<reference evidence="4" key="1">
    <citation type="submission" date="2016-11" db="EMBL/GenBank/DDBJ databases">
        <authorList>
            <person name="Varghese N."/>
            <person name="Submissions S."/>
        </authorList>
    </citation>
    <scope>NUCLEOTIDE SEQUENCE [LARGE SCALE GENOMIC DNA]</scope>
    <source>
        <strain evidence="4">DSM 18569</strain>
    </source>
</reference>
<organism evidence="3 4">
    <name type="scientific">Hymenobacter psychrotolerans DSM 18569</name>
    <dbReference type="NCBI Taxonomy" id="1121959"/>
    <lineage>
        <taxon>Bacteria</taxon>
        <taxon>Pseudomonadati</taxon>
        <taxon>Bacteroidota</taxon>
        <taxon>Cytophagia</taxon>
        <taxon>Cytophagales</taxon>
        <taxon>Hymenobacteraceae</taxon>
        <taxon>Hymenobacter</taxon>
    </lineage>
</organism>
<evidence type="ECO:0000313" key="4">
    <source>
        <dbReference type="Proteomes" id="UP000183947"/>
    </source>
</evidence>
<accession>A0A1M6W084</accession>
<dbReference type="InterPro" id="IPR036378">
    <property type="entry name" value="FAS1_dom_sf"/>
</dbReference>
<dbReference type="PANTHER" id="PTHR10900:SF77">
    <property type="entry name" value="FI19380P1"/>
    <property type="match status" value="1"/>
</dbReference>
<dbReference type="FunFam" id="2.30.180.10:FF:000019">
    <property type="entry name" value="Cell surface lipoprotein"/>
    <property type="match status" value="1"/>
</dbReference>
<dbReference type="Gene3D" id="2.30.180.10">
    <property type="entry name" value="FAS1 domain"/>
    <property type="match status" value="1"/>
</dbReference>
<evidence type="ECO:0000259" key="2">
    <source>
        <dbReference type="PROSITE" id="PS50213"/>
    </source>
</evidence>
<sequence length="246" mass="25564">MFKQLFSVTALALALSVGASSTSLAQTKTKSDDEKTKVKDAEMTTKTKVADDGKMKVKGEAADGSKMKATTKPRKGADMKNMQMSEMAPDAGAGVMVGGAMMTPDKDIVDNAVGSSDHTTLVAAVKAGGLVETLKGTGPFTVFAPTNAAFNKLPAGTVNTLVMPENKQKLATILTYHVVPGRLMAADLKDGQTLTTVEGETLMVHRKGNTVMLHDAKGGSANVTIPNVVSSNGVTHVIDGVLMPTK</sequence>
<dbReference type="STRING" id="1121959.SAMN02746009_01705"/>